<keyword evidence="6 13" id="KW-1133">Transmembrane helix</keyword>
<keyword evidence="9" id="KW-0594">Phospholipid biosynthesis</keyword>
<dbReference type="InterPro" id="IPR043130">
    <property type="entry name" value="CDP-OH_PTrfase_TM_dom"/>
</dbReference>
<dbReference type="PIRSF" id="PIRSF000847">
    <property type="entry name" value="Phos_ph_gly_syn"/>
    <property type="match status" value="1"/>
</dbReference>
<evidence type="ECO:0000256" key="7">
    <source>
        <dbReference type="ARBA" id="ARBA00023098"/>
    </source>
</evidence>
<keyword evidence="4 12" id="KW-0808">Transferase</keyword>
<evidence type="ECO:0000256" key="9">
    <source>
        <dbReference type="ARBA" id="ARBA00023209"/>
    </source>
</evidence>
<dbReference type="Gene3D" id="1.20.120.1760">
    <property type="match status" value="1"/>
</dbReference>
<dbReference type="EMBL" id="BSUZ01000001">
    <property type="protein sequence ID" value="GMA85487.1"/>
    <property type="molecule type" value="Genomic_DNA"/>
</dbReference>
<keyword evidence="15" id="KW-1185">Reference proteome</keyword>
<evidence type="ECO:0000256" key="4">
    <source>
        <dbReference type="ARBA" id="ARBA00022679"/>
    </source>
</evidence>
<gene>
    <name evidence="14" type="ORF">GCM10025868_07370</name>
</gene>
<dbReference type="NCBIfam" id="TIGR00560">
    <property type="entry name" value="pgsA"/>
    <property type="match status" value="1"/>
</dbReference>
<name>A0ABQ6JF13_9ACTN</name>
<dbReference type="InterPro" id="IPR050324">
    <property type="entry name" value="CDP-alcohol_PTase-I"/>
</dbReference>
<dbReference type="InterPro" id="IPR048254">
    <property type="entry name" value="CDP_ALCOHOL_P_TRANSF_CS"/>
</dbReference>
<comment type="caution">
    <text evidence="14">The sequence shown here is derived from an EMBL/GenBank/DDBJ whole genome shotgun (WGS) entry which is preliminary data.</text>
</comment>
<keyword evidence="8 13" id="KW-0472">Membrane</keyword>
<dbReference type="PANTHER" id="PTHR14269:SF52">
    <property type="entry name" value="PHOSPHATIDYLGLYCEROPHOSPHATE SYNTHASE-RELATED"/>
    <property type="match status" value="1"/>
</dbReference>
<dbReference type="EC" id="2.7.8.5" evidence="11"/>
<organism evidence="14 15">
    <name type="scientific">Angustibacter aerolatus</name>
    <dbReference type="NCBI Taxonomy" id="1162965"/>
    <lineage>
        <taxon>Bacteria</taxon>
        <taxon>Bacillati</taxon>
        <taxon>Actinomycetota</taxon>
        <taxon>Actinomycetes</taxon>
        <taxon>Kineosporiales</taxon>
        <taxon>Kineosporiaceae</taxon>
    </lineage>
</organism>
<evidence type="ECO:0000256" key="2">
    <source>
        <dbReference type="ARBA" id="ARBA00010441"/>
    </source>
</evidence>
<evidence type="ECO:0000256" key="11">
    <source>
        <dbReference type="NCBIfam" id="TIGR00560"/>
    </source>
</evidence>
<evidence type="ECO:0000256" key="12">
    <source>
        <dbReference type="RuleBase" id="RU003750"/>
    </source>
</evidence>
<dbReference type="PROSITE" id="PS00379">
    <property type="entry name" value="CDP_ALCOHOL_P_TRANSF"/>
    <property type="match status" value="1"/>
</dbReference>
<keyword evidence="3" id="KW-0444">Lipid biosynthesis</keyword>
<dbReference type="InterPro" id="IPR000462">
    <property type="entry name" value="CDP-OH_P_trans"/>
</dbReference>
<sequence>MRARVAPGRVVTGVDEPLDAMATPPSPAASPWNLANGLTGFRVALVPLFGWLLLHDDGRSTGWRLLAFGAFALASVTDRVDGEVARRQDTVTDVGKIADPIADKALIGMALVGLSLIGDLPWWITVVVLVRELGVTALRFVVIRHGVIPASRGGKAKTLLQVVAIGLFVLPLSGALHVLAWVVMAVAVLVTVVTGLDYVARAVRLRRGSERTRRKRAARP</sequence>
<protein>
    <recommendedName>
        <fullName evidence="11">CDP-diacylglycerol--glycerol-3-phosphate 3-phosphatidyltransferase</fullName>
        <ecNumber evidence="11">2.7.8.5</ecNumber>
    </recommendedName>
</protein>
<dbReference type="PANTHER" id="PTHR14269">
    <property type="entry name" value="CDP-DIACYLGLYCEROL--GLYCEROL-3-PHOSPHATE 3-PHOSPHATIDYLTRANSFERASE-RELATED"/>
    <property type="match status" value="1"/>
</dbReference>
<evidence type="ECO:0000256" key="10">
    <source>
        <dbReference type="ARBA" id="ARBA00023264"/>
    </source>
</evidence>
<proteinExistence type="inferred from homology"/>
<comment type="subcellular location">
    <subcellularLocation>
        <location evidence="1">Membrane</location>
        <topology evidence="1">Multi-pass membrane protein</topology>
    </subcellularLocation>
</comment>
<accession>A0ABQ6JF13</accession>
<reference evidence="15" key="1">
    <citation type="journal article" date="2019" name="Int. J. Syst. Evol. Microbiol.">
        <title>The Global Catalogue of Microorganisms (GCM) 10K type strain sequencing project: providing services to taxonomists for standard genome sequencing and annotation.</title>
        <authorList>
            <consortium name="The Broad Institute Genomics Platform"/>
            <consortium name="The Broad Institute Genome Sequencing Center for Infectious Disease"/>
            <person name="Wu L."/>
            <person name="Ma J."/>
        </authorList>
    </citation>
    <scope>NUCLEOTIDE SEQUENCE [LARGE SCALE GENOMIC DNA]</scope>
    <source>
        <strain evidence="15">NBRC 108730</strain>
    </source>
</reference>
<dbReference type="Proteomes" id="UP001157017">
    <property type="component" value="Unassembled WGS sequence"/>
</dbReference>
<evidence type="ECO:0000256" key="3">
    <source>
        <dbReference type="ARBA" id="ARBA00022516"/>
    </source>
</evidence>
<evidence type="ECO:0000256" key="13">
    <source>
        <dbReference type="SAM" id="Phobius"/>
    </source>
</evidence>
<comment type="similarity">
    <text evidence="2 12">Belongs to the CDP-alcohol phosphatidyltransferase class-I family.</text>
</comment>
<keyword evidence="5 13" id="KW-0812">Transmembrane</keyword>
<evidence type="ECO:0000256" key="5">
    <source>
        <dbReference type="ARBA" id="ARBA00022692"/>
    </source>
</evidence>
<evidence type="ECO:0000313" key="15">
    <source>
        <dbReference type="Proteomes" id="UP001157017"/>
    </source>
</evidence>
<feature type="transmembrane region" description="Helical" evidence="13">
    <location>
        <begin position="178"/>
        <end position="200"/>
    </location>
</feature>
<dbReference type="InterPro" id="IPR004570">
    <property type="entry name" value="Phosphatidylglycerol_P_synth"/>
</dbReference>
<keyword evidence="10" id="KW-1208">Phospholipid metabolism</keyword>
<keyword evidence="7" id="KW-0443">Lipid metabolism</keyword>
<evidence type="ECO:0000313" key="14">
    <source>
        <dbReference type="EMBL" id="GMA85487.1"/>
    </source>
</evidence>
<evidence type="ECO:0000256" key="6">
    <source>
        <dbReference type="ARBA" id="ARBA00022989"/>
    </source>
</evidence>
<evidence type="ECO:0000256" key="1">
    <source>
        <dbReference type="ARBA" id="ARBA00004141"/>
    </source>
</evidence>
<evidence type="ECO:0000256" key="8">
    <source>
        <dbReference type="ARBA" id="ARBA00023136"/>
    </source>
</evidence>
<dbReference type="Pfam" id="PF01066">
    <property type="entry name" value="CDP-OH_P_transf"/>
    <property type="match status" value="1"/>
</dbReference>